<keyword evidence="2" id="KW-0472">Membrane</keyword>
<keyword evidence="4" id="KW-1185">Reference proteome</keyword>
<evidence type="ECO:0000313" key="3">
    <source>
        <dbReference type="EMBL" id="MBB6411484.1"/>
    </source>
</evidence>
<evidence type="ECO:0000256" key="2">
    <source>
        <dbReference type="SAM" id="Phobius"/>
    </source>
</evidence>
<dbReference type="RefSeq" id="WP_184874460.1">
    <property type="nucleotide sequence ID" value="NZ_JACHEF010000004.1"/>
</dbReference>
<dbReference type="SUPFAM" id="SSF54523">
    <property type="entry name" value="Pili subunits"/>
    <property type="match status" value="1"/>
</dbReference>
<protein>
    <submittedName>
        <fullName evidence="3">General secretion pathway protein J</fullName>
    </submittedName>
</protein>
<feature type="compositionally biased region" description="Basic residues" evidence="1">
    <location>
        <begin position="18"/>
        <end position="29"/>
    </location>
</feature>
<name>A0A841P853_9HYPH</name>
<evidence type="ECO:0000313" key="4">
    <source>
        <dbReference type="Proteomes" id="UP000556329"/>
    </source>
</evidence>
<feature type="transmembrane region" description="Helical" evidence="2">
    <location>
        <begin position="42"/>
        <end position="66"/>
    </location>
</feature>
<keyword evidence="2" id="KW-1133">Transmembrane helix</keyword>
<sequence>MIGLFFRPRSKVRAGRIRKRLSGARRPGRKSPPEPSASAEGFALIDVLVGLALIGVITSLMMVFLGQARTMVRIEKATEFQMEVDAASRFLETAISHAEPLPLSKSSPDMVLYLNGNNARIEFSAVQAIGFKSTALREIAVSLGDGGQAGGVLAIVQKTRRGSGSNASTRGEPVRLIGGVSAMKFEYLDGAATASSWSPGWTVPRRLPAAVRFTISVLRDGAAYSARGFARLDLTNAQALPRTK</sequence>
<organism evidence="3 4">
    <name type="scientific">Mesorhizobium sangaii</name>
    <dbReference type="NCBI Taxonomy" id="505389"/>
    <lineage>
        <taxon>Bacteria</taxon>
        <taxon>Pseudomonadati</taxon>
        <taxon>Pseudomonadota</taxon>
        <taxon>Alphaproteobacteria</taxon>
        <taxon>Hyphomicrobiales</taxon>
        <taxon>Phyllobacteriaceae</taxon>
        <taxon>Mesorhizobium</taxon>
    </lineage>
</organism>
<dbReference type="InterPro" id="IPR045584">
    <property type="entry name" value="Pilin-like"/>
</dbReference>
<proteinExistence type="predicted"/>
<gene>
    <name evidence="3" type="ORF">HNQ71_004172</name>
</gene>
<accession>A0A841P853</accession>
<evidence type="ECO:0000256" key="1">
    <source>
        <dbReference type="SAM" id="MobiDB-lite"/>
    </source>
</evidence>
<comment type="caution">
    <text evidence="3">The sequence shown here is derived from an EMBL/GenBank/DDBJ whole genome shotgun (WGS) entry which is preliminary data.</text>
</comment>
<dbReference type="AlphaFoldDB" id="A0A841P853"/>
<dbReference type="EMBL" id="JACHEF010000004">
    <property type="protein sequence ID" value="MBB6411484.1"/>
    <property type="molecule type" value="Genomic_DNA"/>
</dbReference>
<feature type="region of interest" description="Disordered" evidence="1">
    <location>
        <begin position="18"/>
        <end position="37"/>
    </location>
</feature>
<reference evidence="3 4" key="1">
    <citation type="submission" date="2020-08" db="EMBL/GenBank/DDBJ databases">
        <title>Genomic Encyclopedia of Type Strains, Phase IV (KMG-IV): sequencing the most valuable type-strain genomes for metagenomic binning, comparative biology and taxonomic classification.</title>
        <authorList>
            <person name="Goeker M."/>
        </authorList>
    </citation>
    <scope>NUCLEOTIDE SEQUENCE [LARGE SCALE GENOMIC DNA]</scope>
    <source>
        <strain evidence="3 4">DSM 100039</strain>
    </source>
</reference>
<keyword evidence="2" id="KW-0812">Transmembrane</keyword>
<dbReference type="Proteomes" id="UP000556329">
    <property type="component" value="Unassembled WGS sequence"/>
</dbReference>